<evidence type="ECO:0000256" key="1">
    <source>
        <dbReference type="SAM" id="SignalP"/>
    </source>
</evidence>
<reference evidence="2" key="1">
    <citation type="journal article" date="2018" name="PLoS Negl. Trop. Dis.">
        <title>Sialome diversity of ticks revealed by RNAseq of single tick salivary glands.</title>
        <authorList>
            <person name="Perner J."/>
            <person name="Kropackova S."/>
            <person name="Kopacek P."/>
            <person name="Ribeiro J.M."/>
        </authorList>
    </citation>
    <scope>NUCLEOTIDE SEQUENCE</scope>
    <source>
        <strain evidence="2">Siblings of single egg batch collected in Ceske Budejovice</strain>
        <tissue evidence="2">Salivary glands</tissue>
    </source>
</reference>
<protein>
    <submittedName>
        <fullName evidence="2">Putative secreted protein</fullName>
    </submittedName>
</protein>
<feature type="signal peptide" evidence="1">
    <location>
        <begin position="1"/>
        <end position="18"/>
    </location>
</feature>
<proteinExistence type="predicted"/>
<accession>A0A147BGG4</accession>
<evidence type="ECO:0000313" key="2">
    <source>
        <dbReference type="EMBL" id="JAR89858.1"/>
    </source>
</evidence>
<organism evidence="2">
    <name type="scientific">Ixodes ricinus</name>
    <name type="common">Common tick</name>
    <name type="synonym">Acarus ricinus</name>
    <dbReference type="NCBI Taxonomy" id="34613"/>
    <lineage>
        <taxon>Eukaryota</taxon>
        <taxon>Metazoa</taxon>
        <taxon>Ecdysozoa</taxon>
        <taxon>Arthropoda</taxon>
        <taxon>Chelicerata</taxon>
        <taxon>Arachnida</taxon>
        <taxon>Acari</taxon>
        <taxon>Parasitiformes</taxon>
        <taxon>Ixodida</taxon>
        <taxon>Ixodoidea</taxon>
        <taxon>Ixodidae</taxon>
        <taxon>Ixodinae</taxon>
        <taxon>Ixodes</taxon>
    </lineage>
</organism>
<feature type="chain" id="PRO_5007542266" evidence="1">
    <location>
        <begin position="19"/>
        <end position="89"/>
    </location>
</feature>
<dbReference type="AlphaFoldDB" id="A0A147BGG4"/>
<keyword evidence="1" id="KW-0732">Signal</keyword>
<sequence length="89" mass="10114">MKRSRVVWSLAWTTLVSAVLLTRSANGQEQGATDVSPRRPPQMTRDMMSCLQQRNVPNASEMFAQVFRVIADHVLDFFFNSLWGLSGRL</sequence>
<name>A0A147BGG4_IXORI</name>
<dbReference type="EMBL" id="GEGO01005546">
    <property type="protein sequence ID" value="JAR89858.1"/>
    <property type="molecule type" value="Transcribed_RNA"/>
</dbReference>